<dbReference type="Proteomes" id="UP000295733">
    <property type="component" value="Unassembled WGS sequence"/>
</dbReference>
<evidence type="ECO:0000256" key="1">
    <source>
        <dbReference type="ARBA" id="ARBA00023172"/>
    </source>
</evidence>
<proteinExistence type="predicted"/>
<evidence type="ECO:0000313" key="3">
    <source>
        <dbReference type="Proteomes" id="UP000295733"/>
    </source>
</evidence>
<keyword evidence="1" id="KW-0233">DNA recombination</keyword>
<protein>
    <recommendedName>
        <fullName evidence="4">Phage integrase family protein</fullName>
    </recommendedName>
</protein>
<dbReference type="GO" id="GO:0006310">
    <property type="term" value="P:DNA recombination"/>
    <property type="evidence" value="ECO:0007669"/>
    <property type="project" value="UniProtKB-KW"/>
</dbReference>
<dbReference type="EMBL" id="SLXL01000001">
    <property type="protein sequence ID" value="TCP27295.1"/>
    <property type="molecule type" value="Genomic_DNA"/>
</dbReference>
<reference evidence="2 3" key="1">
    <citation type="submission" date="2019-03" db="EMBL/GenBank/DDBJ databases">
        <title>Genomic Encyclopedia of Type Strains, Phase IV (KMG-IV): sequencing the most valuable type-strain genomes for metagenomic binning, comparative biology and taxonomic classification.</title>
        <authorList>
            <person name="Goeker M."/>
        </authorList>
    </citation>
    <scope>NUCLEOTIDE SEQUENCE [LARGE SCALE GENOMIC DNA]</scope>
    <source>
        <strain evidence="2 3">DSM 2781</strain>
    </source>
</reference>
<accession>A0A4R2P0Y0</accession>
<name>A0A4R2P0Y0_RHOAD</name>
<keyword evidence="3" id="KW-1185">Reference proteome</keyword>
<evidence type="ECO:0000313" key="2">
    <source>
        <dbReference type="EMBL" id="TCP27295.1"/>
    </source>
</evidence>
<dbReference type="InterPro" id="IPR011010">
    <property type="entry name" value="DNA_brk_join_enz"/>
</dbReference>
<dbReference type="InterPro" id="IPR013762">
    <property type="entry name" value="Integrase-like_cat_sf"/>
</dbReference>
<gene>
    <name evidence="2" type="ORF">EV656_101198</name>
</gene>
<dbReference type="AlphaFoldDB" id="A0A4R2P0Y0"/>
<dbReference type="SUPFAM" id="SSF56349">
    <property type="entry name" value="DNA breaking-rejoining enzymes"/>
    <property type="match status" value="1"/>
</dbReference>
<organism evidence="2 3">
    <name type="scientific">Rhodovulum adriaticum</name>
    <name type="common">Rhodopseudomonas adriatica</name>
    <dbReference type="NCBI Taxonomy" id="35804"/>
    <lineage>
        <taxon>Bacteria</taxon>
        <taxon>Pseudomonadati</taxon>
        <taxon>Pseudomonadota</taxon>
        <taxon>Alphaproteobacteria</taxon>
        <taxon>Rhodobacterales</taxon>
        <taxon>Paracoccaceae</taxon>
        <taxon>Rhodovulum</taxon>
    </lineage>
</organism>
<dbReference type="Gene3D" id="1.10.443.10">
    <property type="entry name" value="Intergrase catalytic core"/>
    <property type="match status" value="1"/>
</dbReference>
<comment type="caution">
    <text evidence="2">The sequence shown here is derived from an EMBL/GenBank/DDBJ whole genome shotgun (WGS) entry which is preliminary data.</text>
</comment>
<evidence type="ECO:0008006" key="4">
    <source>
        <dbReference type="Google" id="ProtNLM"/>
    </source>
</evidence>
<dbReference type="GO" id="GO:0003677">
    <property type="term" value="F:DNA binding"/>
    <property type="evidence" value="ECO:0007669"/>
    <property type="project" value="InterPro"/>
</dbReference>
<dbReference type="GO" id="GO:0015074">
    <property type="term" value="P:DNA integration"/>
    <property type="evidence" value="ECO:0007669"/>
    <property type="project" value="InterPro"/>
</dbReference>
<sequence>MKDRKDPIDCALASLREALAGDQPDVLAAARDFLAWRGTLTPVPDRSEAEAYLADLRGRLGDKSAHRVFGFLLPAAAMIWGRAETAHLARVQREARCSIKPARKTEWERAERAIAALPDDWQAPFHTHLARSRDKPNGHRRSEIWSASHSEAVALALRYWATFCAASGCPHRPTGETLERFAQAKQAEGVSVSSVADYMDRIRSGFAMVLEPGFASDACDYVIADWEQRGKCEGTPTKRTADIVPATEVYELGFTLMTAAEAQPFYGIGAARSYRNGLILSVGTAVPQRARALSAFDFSTTCRLLDRPLIAIRLPGTVLKRREHRKQARPYSATFENDRLWAALDLYRRKFRPLFDDGTCLFPSVKAPGAAISEKQIGRLAAAILNRHLGVNGTIHHLRDYVATEASEEMLHGGRLAPALLDHTSDATTKQHYDHAEGLKATRTLADFITKRQSKRPRLLV</sequence>